<dbReference type="Pfam" id="PF07859">
    <property type="entry name" value="Abhydrolase_3"/>
    <property type="match status" value="1"/>
</dbReference>
<evidence type="ECO:0000256" key="1">
    <source>
        <dbReference type="ARBA" id="ARBA00022801"/>
    </source>
</evidence>
<evidence type="ECO:0000313" key="4">
    <source>
        <dbReference type="RefSeq" id="XP_033464810.1"/>
    </source>
</evidence>
<dbReference type="GO" id="GO:0016787">
    <property type="term" value="F:hydrolase activity"/>
    <property type="evidence" value="ECO:0007669"/>
    <property type="project" value="UniProtKB-KW"/>
</dbReference>
<dbReference type="PANTHER" id="PTHR48081:SF8">
    <property type="entry name" value="ALPHA_BETA HYDROLASE FOLD-3 DOMAIN-CONTAINING PROTEIN-RELATED"/>
    <property type="match status" value="1"/>
</dbReference>
<evidence type="ECO:0000313" key="3">
    <source>
        <dbReference type="Proteomes" id="UP000504637"/>
    </source>
</evidence>
<dbReference type="AlphaFoldDB" id="A0A6J3MJ72"/>
<dbReference type="PANTHER" id="PTHR48081">
    <property type="entry name" value="AB HYDROLASE SUPERFAMILY PROTEIN C4A8.06C"/>
    <property type="match status" value="1"/>
</dbReference>
<dbReference type="InterPro" id="IPR029058">
    <property type="entry name" value="AB_hydrolase_fold"/>
</dbReference>
<dbReference type="Proteomes" id="UP000504637">
    <property type="component" value="Unplaced"/>
</dbReference>
<keyword evidence="1" id="KW-0378">Hydrolase</keyword>
<dbReference type="Gene3D" id="3.40.50.1820">
    <property type="entry name" value="alpha/beta hydrolase"/>
    <property type="match status" value="1"/>
</dbReference>
<dbReference type="InterPro" id="IPR050300">
    <property type="entry name" value="GDXG_lipolytic_enzyme"/>
</dbReference>
<accession>A0A6J3MJ72</accession>
<reference evidence="4" key="2">
    <citation type="submission" date="2020-04" db="EMBL/GenBank/DDBJ databases">
        <authorList>
            <consortium name="NCBI Genome Project"/>
        </authorList>
    </citation>
    <scope>NUCLEOTIDE SEQUENCE</scope>
    <source>
        <strain evidence="4">CBS 342.82</strain>
    </source>
</reference>
<sequence length="332" mass="35836">MPFSYDPQILAVFQAMLGKEDRPKVPIGDVETRRKNLDAFFAPIAATLAPPAGTVTITDYHTTTSDGHTLLLRWFMPTTLHEPSKGSAWVYAHGGGMIAGSVEVLTPIIARNVVSASVPLLAVDYRLAPEVQAPVPVTDSYAGLQWLHEHAAELGVDPKRIGVIGESAGGGIAASLAHYVKQQHEKHSGSPDVIPSLQRQILIYPMLDDRTTTSAVEKEIEPFLLWSRDDNETGWNALLGSRRGGPDVTVVEAAGRTNVEQARGLPPAYIDVGELDLFRQEDIAYVQTLGLAGVSCEFHIIPGAPHAFEAAAAASETVQLCMKARIRHLQSI</sequence>
<name>A0A6J3MJ72_9PEZI</name>
<protein>
    <recommendedName>
        <fullName evidence="2">Alpha/beta hydrolase fold-3 domain-containing protein</fullName>
    </recommendedName>
</protein>
<proteinExistence type="predicted"/>
<dbReference type="RefSeq" id="XP_033464810.1">
    <property type="nucleotide sequence ID" value="XM_033606207.1"/>
</dbReference>
<evidence type="ECO:0000259" key="2">
    <source>
        <dbReference type="Pfam" id="PF07859"/>
    </source>
</evidence>
<gene>
    <name evidence="4" type="ORF">K489DRAFT_386244</name>
</gene>
<dbReference type="SUPFAM" id="SSF53474">
    <property type="entry name" value="alpha/beta-Hydrolases"/>
    <property type="match status" value="1"/>
</dbReference>
<organism evidence="4">
    <name type="scientific">Dissoconium aciculare CBS 342.82</name>
    <dbReference type="NCBI Taxonomy" id="1314786"/>
    <lineage>
        <taxon>Eukaryota</taxon>
        <taxon>Fungi</taxon>
        <taxon>Dikarya</taxon>
        <taxon>Ascomycota</taxon>
        <taxon>Pezizomycotina</taxon>
        <taxon>Dothideomycetes</taxon>
        <taxon>Dothideomycetidae</taxon>
        <taxon>Mycosphaerellales</taxon>
        <taxon>Dissoconiaceae</taxon>
        <taxon>Dissoconium</taxon>
    </lineage>
</organism>
<keyword evidence="3" id="KW-1185">Reference proteome</keyword>
<reference evidence="4" key="1">
    <citation type="submission" date="2020-01" db="EMBL/GenBank/DDBJ databases">
        <authorList>
            <consortium name="DOE Joint Genome Institute"/>
            <person name="Haridas S."/>
            <person name="Albert R."/>
            <person name="Binder M."/>
            <person name="Bloem J."/>
            <person name="Labutti K."/>
            <person name="Salamov A."/>
            <person name="Andreopoulos B."/>
            <person name="Baker S.E."/>
            <person name="Barry K."/>
            <person name="Bills G."/>
            <person name="Bluhm B.H."/>
            <person name="Cannon C."/>
            <person name="Castanera R."/>
            <person name="Culley D.E."/>
            <person name="Daum C."/>
            <person name="Ezra D."/>
            <person name="Gonzalez J.B."/>
            <person name="Henrissat B."/>
            <person name="Kuo A."/>
            <person name="Liang C."/>
            <person name="Lipzen A."/>
            <person name="Lutzoni F."/>
            <person name="Magnuson J."/>
            <person name="Mondo S."/>
            <person name="Nolan M."/>
            <person name="Ohm R."/>
            <person name="Pangilinan J."/>
            <person name="Park H.-J."/>
            <person name="Ramirez L."/>
            <person name="Alfaro M."/>
            <person name="Sun H."/>
            <person name="Tritt A."/>
            <person name="Yoshinaga Y."/>
            <person name="Zwiers L.-H."/>
            <person name="Turgeon B.G."/>
            <person name="Goodwin S.B."/>
            <person name="Spatafora J.W."/>
            <person name="Crous P.W."/>
            <person name="Grigoriev I.V."/>
        </authorList>
    </citation>
    <scope>NUCLEOTIDE SEQUENCE</scope>
    <source>
        <strain evidence="4">CBS 342.82</strain>
    </source>
</reference>
<dbReference type="InterPro" id="IPR013094">
    <property type="entry name" value="AB_hydrolase_3"/>
</dbReference>
<reference evidence="4" key="3">
    <citation type="submission" date="2025-08" db="UniProtKB">
        <authorList>
            <consortium name="RefSeq"/>
        </authorList>
    </citation>
    <scope>IDENTIFICATION</scope>
    <source>
        <strain evidence="4">CBS 342.82</strain>
    </source>
</reference>
<feature type="domain" description="Alpha/beta hydrolase fold-3" evidence="2">
    <location>
        <begin position="90"/>
        <end position="309"/>
    </location>
</feature>
<dbReference type="OrthoDB" id="433474at2759"/>
<dbReference type="GeneID" id="54364007"/>